<dbReference type="Gene3D" id="3.50.50.60">
    <property type="entry name" value="FAD/NAD(P)-binding domain"/>
    <property type="match status" value="1"/>
</dbReference>
<dbReference type="Gene3D" id="3.30.9.10">
    <property type="entry name" value="D-Amino Acid Oxidase, subunit A, domain 2"/>
    <property type="match status" value="1"/>
</dbReference>
<dbReference type="EMBL" id="SLZW01000003">
    <property type="protein sequence ID" value="TCS63418.1"/>
    <property type="molecule type" value="Genomic_DNA"/>
</dbReference>
<evidence type="ECO:0000256" key="1">
    <source>
        <dbReference type="ARBA" id="ARBA00023002"/>
    </source>
</evidence>
<dbReference type="GO" id="GO:0016491">
    <property type="term" value="F:oxidoreductase activity"/>
    <property type="evidence" value="ECO:0007669"/>
    <property type="project" value="UniProtKB-KW"/>
</dbReference>
<evidence type="ECO:0000313" key="3">
    <source>
        <dbReference type="EMBL" id="TCS63418.1"/>
    </source>
</evidence>
<dbReference type="Proteomes" id="UP000295304">
    <property type="component" value="Unassembled WGS sequence"/>
</dbReference>
<dbReference type="GO" id="GO:0005737">
    <property type="term" value="C:cytoplasm"/>
    <property type="evidence" value="ECO:0007669"/>
    <property type="project" value="TreeGrafter"/>
</dbReference>
<keyword evidence="4" id="KW-1185">Reference proteome</keyword>
<dbReference type="RefSeq" id="WP_132938398.1">
    <property type="nucleotide sequence ID" value="NZ_CP119676.1"/>
</dbReference>
<protein>
    <submittedName>
        <fullName evidence="3">Gamma-glutamylputrescine oxidase</fullName>
    </submittedName>
</protein>
<gene>
    <name evidence="3" type="ORF">EDD55_10339</name>
</gene>
<evidence type="ECO:0000259" key="2">
    <source>
        <dbReference type="Pfam" id="PF01266"/>
    </source>
</evidence>
<dbReference type="PANTHER" id="PTHR13847:SF281">
    <property type="entry name" value="FAD DEPENDENT OXIDOREDUCTASE DOMAIN-CONTAINING PROTEIN"/>
    <property type="match status" value="1"/>
</dbReference>
<sequence length="441" mass="47792">MKDNIHRDGDVHAPSYYAASASTTTLRPPLKGDVSCDVCVLGAGMTGASAALHLAQKGYKVIVLEARRVGWGASGRSGGQAIVGYNRTLTQIAALVGRDDAQKLWELGRQSQTLLDDLITRHDIDCDLKWGHLHAAVKPRQIRDLEDMKAEHDAVGGDLGGDYPGTRLLSREETVQRTGSAHYVGALHDPHSGHLHPLNYTLGLARAGEHAGAAIFEQSPATQITPARRAGQKTRIATPGGGVSCDHLILATNAYIEDLQPDIAGKIMPVGTYIIATEPLSAALNDTILPDDDAVADVNFVLNYFRKSADRRMLFGGRVSYSGVAPFNLERTMRRTMAKVYPQLADARIDYAWGGNVAITMNRLPHFGRLANNIYFAHGFSGHGVFLTGLAGQLMADAVAGTAERFDVFTRIPHTRFPGGKFMRMPALVLAMAYYKLRDLL</sequence>
<dbReference type="OrthoDB" id="9806601at2"/>
<dbReference type="PANTHER" id="PTHR13847">
    <property type="entry name" value="SARCOSINE DEHYDROGENASE-RELATED"/>
    <property type="match status" value="1"/>
</dbReference>
<dbReference type="InterPro" id="IPR006076">
    <property type="entry name" value="FAD-dep_OxRdtase"/>
</dbReference>
<proteinExistence type="predicted"/>
<dbReference type="SUPFAM" id="SSF51905">
    <property type="entry name" value="FAD/NAD(P)-binding domain"/>
    <property type="match status" value="1"/>
</dbReference>
<dbReference type="Pfam" id="PF01266">
    <property type="entry name" value="DAO"/>
    <property type="match status" value="1"/>
</dbReference>
<keyword evidence="1" id="KW-0560">Oxidoreductase</keyword>
<comment type="caution">
    <text evidence="3">The sequence shown here is derived from an EMBL/GenBank/DDBJ whole genome shotgun (WGS) entry which is preliminary data.</text>
</comment>
<dbReference type="InterPro" id="IPR036188">
    <property type="entry name" value="FAD/NAD-bd_sf"/>
</dbReference>
<accession>A0A4R3JBV1</accession>
<feature type="domain" description="FAD dependent oxidoreductase" evidence="2">
    <location>
        <begin position="37"/>
        <end position="397"/>
    </location>
</feature>
<name>A0A4R3JBV1_9PROT</name>
<evidence type="ECO:0000313" key="4">
    <source>
        <dbReference type="Proteomes" id="UP000295304"/>
    </source>
</evidence>
<dbReference type="AlphaFoldDB" id="A0A4R3JBV1"/>
<organism evidence="3 4">
    <name type="scientific">Varunaivibrio sulfuroxidans</name>
    <dbReference type="NCBI Taxonomy" id="1773489"/>
    <lineage>
        <taxon>Bacteria</taxon>
        <taxon>Pseudomonadati</taxon>
        <taxon>Pseudomonadota</taxon>
        <taxon>Alphaproteobacteria</taxon>
        <taxon>Rhodospirillales</taxon>
        <taxon>Magnetovibrionaceae</taxon>
        <taxon>Varunaivibrio</taxon>
    </lineage>
</organism>
<reference evidence="3 4" key="1">
    <citation type="submission" date="2019-03" db="EMBL/GenBank/DDBJ databases">
        <title>Genomic Encyclopedia of Type Strains, Phase IV (KMG-IV): sequencing the most valuable type-strain genomes for metagenomic binning, comparative biology and taxonomic classification.</title>
        <authorList>
            <person name="Goeker M."/>
        </authorList>
    </citation>
    <scope>NUCLEOTIDE SEQUENCE [LARGE SCALE GENOMIC DNA]</scope>
    <source>
        <strain evidence="3 4">DSM 101688</strain>
    </source>
</reference>